<organism evidence="2 3">
    <name type="scientific">Chelatococcus asaccharovorans</name>
    <dbReference type="NCBI Taxonomy" id="28210"/>
    <lineage>
        <taxon>Bacteria</taxon>
        <taxon>Pseudomonadati</taxon>
        <taxon>Pseudomonadota</taxon>
        <taxon>Alphaproteobacteria</taxon>
        <taxon>Hyphomicrobiales</taxon>
        <taxon>Chelatococcaceae</taxon>
        <taxon>Chelatococcus</taxon>
    </lineage>
</organism>
<evidence type="ECO:0000313" key="3">
    <source>
        <dbReference type="Proteomes" id="UP000248021"/>
    </source>
</evidence>
<dbReference type="EMBL" id="QJJK01000001">
    <property type="protein sequence ID" value="PXW65048.1"/>
    <property type="molecule type" value="Genomic_DNA"/>
</dbReference>
<gene>
    <name evidence="2" type="ORF">C7450_101809</name>
</gene>
<evidence type="ECO:0000313" key="2">
    <source>
        <dbReference type="EMBL" id="PXW65048.1"/>
    </source>
</evidence>
<keyword evidence="3" id="KW-1185">Reference proteome</keyword>
<dbReference type="Proteomes" id="UP000248021">
    <property type="component" value="Unassembled WGS sequence"/>
</dbReference>
<comment type="caution">
    <text evidence="2">The sequence shown here is derived from an EMBL/GenBank/DDBJ whole genome shotgun (WGS) entry which is preliminary data.</text>
</comment>
<dbReference type="PIRSF" id="PIRSF001439">
    <property type="entry name" value="CryM"/>
    <property type="match status" value="1"/>
</dbReference>
<reference evidence="2 3" key="1">
    <citation type="submission" date="2018-05" db="EMBL/GenBank/DDBJ databases">
        <title>Genomic Encyclopedia of Type Strains, Phase IV (KMG-IV): sequencing the most valuable type-strain genomes for metagenomic binning, comparative biology and taxonomic classification.</title>
        <authorList>
            <person name="Goeker M."/>
        </authorList>
    </citation>
    <scope>NUCLEOTIDE SEQUENCE [LARGE SCALE GENOMIC DNA]</scope>
    <source>
        <strain evidence="2 3">DSM 6462</strain>
    </source>
</reference>
<dbReference type="InterPro" id="IPR003462">
    <property type="entry name" value="ODC_Mu_crystall"/>
</dbReference>
<dbReference type="SUPFAM" id="SSF51735">
    <property type="entry name" value="NAD(P)-binding Rossmann-fold domains"/>
    <property type="match status" value="1"/>
</dbReference>
<dbReference type="Pfam" id="PF02423">
    <property type="entry name" value="OCD_Mu_crystall"/>
    <property type="match status" value="1"/>
</dbReference>
<dbReference type="OrthoDB" id="9801817at2"/>
<sequence length="323" mass="34022">MLILDGMDVRAALTMEDCIEAVREALKIFARRECEQFPRFQLKPATAAPLMGLMPAFQGGDMPVWCLKDVLVASGNRARGLDSHQGVILLHDGTTGEPLAVVDATAITAVRTAATSAVATLALARPDARRIAILGSGTQARAHIDALRIALPGAEIVLWARSPGQAGRLAEEAGCRLASTIEDAVVDADIICTVTGAREPLLRRDWLKAGCHINAVGASSPQARELGTDIVASAAFFVDSRAQAMVECGELLLPMREGAIGEDHIRGEIGEVLVGARPGRSSADALTVFKSLGMAVEDMAAAVCALRNAKTMGIGQEIRWRAG</sequence>
<dbReference type="Gene3D" id="3.40.50.720">
    <property type="entry name" value="NAD(P)-binding Rossmann-like Domain"/>
    <property type="match status" value="1"/>
</dbReference>
<dbReference type="InterPro" id="IPR023401">
    <property type="entry name" value="ODC_N"/>
</dbReference>
<dbReference type="GO" id="GO:0005737">
    <property type="term" value="C:cytoplasm"/>
    <property type="evidence" value="ECO:0007669"/>
    <property type="project" value="TreeGrafter"/>
</dbReference>
<dbReference type="Gene3D" id="3.30.1780.10">
    <property type="entry name" value="ornithine cyclodeaminase, domain 1"/>
    <property type="match status" value="1"/>
</dbReference>
<proteinExistence type="inferred from homology"/>
<name>A0A2V3UWH1_9HYPH</name>
<dbReference type="RefSeq" id="WP_110373053.1">
    <property type="nucleotide sequence ID" value="NZ_JAHBRY010000001.1"/>
</dbReference>
<dbReference type="GO" id="GO:0019752">
    <property type="term" value="P:carboxylic acid metabolic process"/>
    <property type="evidence" value="ECO:0007669"/>
    <property type="project" value="UniProtKB-ARBA"/>
</dbReference>
<dbReference type="PANTHER" id="PTHR13812">
    <property type="entry name" value="KETIMINE REDUCTASE MU-CRYSTALLIN"/>
    <property type="match status" value="1"/>
</dbReference>
<evidence type="ECO:0000256" key="1">
    <source>
        <dbReference type="ARBA" id="ARBA00008903"/>
    </source>
</evidence>
<comment type="similarity">
    <text evidence="1">Belongs to the ornithine cyclodeaminase/mu-crystallin family.</text>
</comment>
<dbReference type="AlphaFoldDB" id="A0A2V3UWH1"/>
<dbReference type="GO" id="GO:0016491">
    <property type="term" value="F:oxidoreductase activity"/>
    <property type="evidence" value="ECO:0007669"/>
    <property type="project" value="UniProtKB-ARBA"/>
</dbReference>
<protein>
    <submittedName>
        <fullName evidence="2">Ornithine cyclodeaminase</fullName>
    </submittedName>
</protein>
<dbReference type="FunFam" id="3.40.50.720:FF:000311">
    <property type="entry name" value="Ornithine cyclodeaminase"/>
    <property type="match status" value="1"/>
</dbReference>
<accession>A0A2V3UWH1</accession>
<dbReference type="PANTHER" id="PTHR13812:SF19">
    <property type="entry name" value="KETIMINE REDUCTASE MU-CRYSTALLIN"/>
    <property type="match status" value="1"/>
</dbReference>
<dbReference type="InterPro" id="IPR036291">
    <property type="entry name" value="NAD(P)-bd_dom_sf"/>
</dbReference>